<keyword evidence="2" id="KW-1185">Reference proteome</keyword>
<accession>A0A2K8PGB5</accession>
<organism evidence="1 2">
    <name type="scientific">Streptomyces lavendulae subsp. lavendulae</name>
    <dbReference type="NCBI Taxonomy" id="58340"/>
    <lineage>
        <taxon>Bacteria</taxon>
        <taxon>Bacillati</taxon>
        <taxon>Actinomycetota</taxon>
        <taxon>Actinomycetes</taxon>
        <taxon>Kitasatosporales</taxon>
        <taxon>Streptomycetaceae</taxon>
        <taxon>Streptomyces</taxon>
    </lineage>
</organism>
<dbReference type="OrthoDB" id="4563074at2"/>
<protein>
    <submittedName>
        <fullName evidence="1">Uncharacterized protein</fullName>
    </submittedName>
</protein>
<reference evidence="1 2" key="1">
    <citation type="submission" date="2017-11" db="EMBL/GenBank/DDBJ databases">
        <title>Complete genome sequence of Streptomyces lavendulae subsp. lavendulae CCM 3239 (formerly 'Streptomyces aureofaciens CCM 3239'), the producer of the angucycline-type antibiotic auricin.</title>
        <authorList>
            <person name="Busche T."/>
            <person name="Novakova R."/>
            <person name="Al'Dilaimi A."/>
            <person name="Homerova D."/>
            <person name="Feckova L."/>
            <person name="Rezuchova B."/>
            <person name="Mingyar E."/>
            <person name="Csolleiova D."/>
            <person name="Bekeova C."/>
            <person name="Winkler A."/>
            <person name="Sevcikova B."/>
            <person name="Kalinowski J."/>
            <person name="Kormanec J."/>
            <person name="Ruckert C."/>
        </authorList>
    </citation>
    <scope>NUCLEOTIDE SEQUENCE [LARGE SCALE GENOMIC DNA]</scope>
    <source>
        <strain evidence="1 2">CCM 3239</strain>
    </source>
</reference>
<dbReference type="KEGG" id="slx:SLAV_16650"/>
<sequence>MARTVIDVDDALLAEAAELFGTKTKVATVNAALRDAVNRRKREEFLNWLAEGGLPDLTGPVELLAAEGGHVQDRAA</sequence>
<proteinExistence type="predicted"/>
<evidence type="ECO:0000313" key="1">
    <source>
        <dbReference type="EMBL" id="ATZ25180.1"/>
    </source>
</evidence>
<dbReference type="Proteomes" id="UP000231791">
    <property type="component" value="Chromosome"/>
</dbReference>
<evidence type="ECO:0000313" key="2">
    <source>
        <dbReference type="Proteomes" id="UP000231791"/>
    </source>
</evidence>
<dbReference type="Pfam" id="PF09957">
    <property type="entry name" value="VapB_antitoxin"/>
    <property type="match status" value="1"/>
</dbReference>
<name>A0A2K8PGB5_STRLA</name>
<dbReference type="EMBL" id="CP024985">
    <property type="protein sequence ID" value="ATZ25180.1"/>
    <property type="molecule type" value="Genomic_DNA"/>
</dbReference>
<dbReference type="RefSeq" id="WP_030236475.1">
    <property type="nucleotide sequence ID" value="NZ_CP024985.1"/>
</dbReference>
<dbReference type="GeneID" id="49384375"/>
<dbReference type="InterPro" id="IPR019239">
    <property type="entry name" value="VapB_antitoxin"/>
</dbReference>
<dbReference type="AlphaFoldDB" id="A0A2K8PGB5"/>
<gene>
    <name evidence="1" type="ORF">SLAV_16650</name>
</gene>